<evidence type="ECO:0000313" key="11">
    <source>
        <dbReference type="EMBL" id="EAQ51236.1"/>
    </source>
</evidence>
<feature type="coiled-coil region" evidence="7">
    <location>
        <begin position="300"/>
        <end position="327"/>
    </location>
</feature>
<feature type="transmembrane region" description="Helical" evidence="8">
    <location>
        <begin position="72"/>
        <end position="91"/>
    </location>
</feature>
<dbReference type="PANTHER" id="PTHR30509">
    <property type="entry name" value="P-HYDROXYBENZOIC ACID EFFLUX PUMP SUBUNIT-RELATED"/>
    <property type="match status" value="1"/>
</dbReference>
<keyword evidence="2" id="KW-1003">Cell membrane</keyword>
<feature type="transmembrane region" description="Helical" evidence="8">
    <location>
        <begin position="124"/>
        <end position="143"/>
    </location>
</feature>
<evidence type="ECO:0000259" key="9">
    <source>
        <dbReference type="Pfam" id="PF12805"/>
    </source>
</evidence>
<feature type="domain" description="Integral membrane bound transporter" evidence="10">
    <location>
        <begin position="413"/>
        <end position="535"/>
    </location>
</feature>
<dbReference type="InterPro" id="IPR049453">
    <property type="entry name" value="Memb_transporter_dom"/>
</dbReference>
<dbReference type="AlphaFoldDB" id="A3XHL0"/>
<keyword evidence="4 8" id="KW-1133">Transmembrane helix</keyword>
<feature type="transmembrane region" description="Helical" evidence="8">
    <location>
        <begin position="149"/>
        <end position="168"/>
    </location>
</feature>
<dbReference type="HOGENOM" id="CLU_013315_0_1_10"/>
<accession>A3XHL0</accession>
<protein>
    <submittedName>
        <fullName evidence="11">Uncharacterized protein</fullName>
    </submittedName>
</protein>
<comment type="similarity">
    <text evidence="6">Belongs to the YccS/YhfK family.</text>
</comment>
<organism evidence="11 12">
    <name type="scientific">Leeuwenhoekiella blandensis (strain CECT 7118 / CCUG 51940 / KCTC 22103 / MED217)</name>
    <name type="common">Flavobacterium sp. (strain MED217)</name>
    <dbReference type="NCBI Taxonomy" id="398720"/>
    <lineage>
        <taxon>Bacteria</taxon>
        <taxon>Pseudomonadati</taxon>
        <taxon>Bacteroidota</taxon>
        <taxon>Flavobacteriia</taxon>
        <taxon>Flavobacteriales</taxon>
        <taxon>Flavobacteriaceae</taxon>
        <taxon>Leeuwenhoekiella</taxon>
    </lineage>
</organism>
<reference evidence="11 12" key="1">
    <citation type="journal article" date="2007" name="Nature">
        <title>Light stimulates growth of proteorhodopsin-containing marine Flavobacteria.</title>
        <authorList>
            <person name="Gomez-Consarnau L."/>
            <person name="Gonzalez J.M."/>
            <person name="Coll-Llado M."/>
            <person name="Gourdon P."/>
            <person name="Pascher T."/>
            <person name="Neutze R."/>
            <person name="Pedros-Alio C."/>
            <person name="Pinhassi J."/>
        </authorList>
    </citation>
    <scope>NUCLEOTIDE SEQUENCE [LARGE SCALE GENOMIC DNA]</scope>
    <source>
        <strain evidence="11 12">MED217</strain>
    </source>
</reference>
<evidence type="ECO:0000256" key="2">
    <source>
        <dbReference type="ARBA" id="ARBA00022475"/>
    </source>
</evidence>
<keyword evidence="5 8" id="KW-0472">Membrane</keyword>
<evidence type="ECO:0000256" key="8">
    <source>
        <dbReference type="SAM" id="Phobius"/>
    </source>
</evidence>
<dbReference type="STRING" id="398720.MED217_16875"/>
<proteinExistence type="inferred from homology"/>
<dbReference type="Pfam" id="PF12805">
    <property type="entry name" value="FUSC-like"/>
    <property type="match status" value="1"/>
</dbReference>
<name>A3XHL0_LEEBM</name>
<feature type="transmembrane region" description="Helical" evidence="8">
    <location>
        <begin position="519"/>
        <end position="541"/>
    </location>
</feature>
<evidence type="ECO:0000256" key="5">
    <source>
        <dbReference type="ARBA" id="ARBA00023136"/>
    </source>
</evidence>
<sequence length="725" mass="80824">MFTVNLRQYHTQTTRFFNSTDFAKAVLITFGVVTPMLAGYLLGALNIGLALGTGVLFVSPSTVSGSLKNKRIGILLSAALGGVISLLGAYIPDTLWVQLPYLGITVFLLSMLSVYGFRASLIGFAGLFAVVLSFANLSASGLLPYERSGLIVLGGIWYLLLTMLYDLLAPKKQIEELFETALNLSADYIAARREFLQQTTDRDTGLTKLFSIQSEFNEHLEKLREILLQARHASGTSSYYRKRFLVLAELVDLSELSLTSPVPPGTMHEVLQRYPEQLEAFIQLNMAQSESLKRIVTTNLQKHDLDLNTLDRRLQSAKSKLQLLKQETSPSDRMVLHNLYELQEKQAQRILSIAALLDRKQSIKDTNTDSPKELEGFITKQDYSSRLLLEHLNPDSPIFRHALRLAVTAVAGIALGNLFSVQNPYWILLTIVVIMRPGYGLTKERSKQRILGTLIGALVAGGIVYFFENDKMLFRVLAIFSFIGAQASLQKNYRTGALFITLSIIFAYALLRPDVLAVIQFRVIDTAVGAALAALANAVLWPTREAKTLKQNLADSLRAHRNYLEAIERHYDTKEELALAYKLARKKAFIATAGLNSGVQRLLQEPKGNDKLTGKLYELAVLNHAFLGALASIGAYLRTHNVTRRSEAFHQVTAPIFKNIDNALLLLEAQTPQTILEETEILPFETQTAEEPDEALLETHILSEQLTSLKRLSEQFNKQLKSLHT</sequence>
<gene>
    <name evidence="11" type="ORF">MED217_16875</name>
</gene>
<dbReference type="PANTHER" id="PTHR30509:SF9">
    <property type="entry name" value="MULTIDRUG RESISTANCE PROTEIN MDTO"/>
    <property type="match status" value="1"/>
</dbReference>
<keyword evidence="12" id="KW-1185">Reference proteome</keyword>
<feature type="transmembrane region" description="Helical" evidence="8">
    <location>
        <begin position="473"/>
        <end position="489"/>
    </location>
</feature>
<feature type="transmembrane region" description="Helical" evidence="8">
    <location>
        <begin position="402"/>
        <end position="419"/>
    </location>
</feature>
<evidence type="ECO:0000256" key="1">
    <source>
        <dbReference type="ARBA" id="ARBA00004651"/>
    </source>
</evidence>
<keyword evidence="3 8" id="KW-0812">Transmembrane</keyword>
<feature type="transmembrane region" description="Helical" evidence="8">
    <location>
        <begin position="496"/>
        <end position="513"/>
    </location>
</feature>
<feature type="transmembrane region" description="Helical" evidence="8">
    <location>
        <begin position="37"/>
        <end position="60"/>
    </location>
</feature>
<evidence type="ECO:0000313" key="12">
    <source>
        <dbReference type="Proteomes" id="UP000001601"/>
    </source>
</evidence>
<comment type="caution">
    <text evidence="11">The sequence shown here is derived from an EMBL/GenBank/DDBJ whole genome shotgun (WGS) entry which is preliminary data.</text>
</comment>
<dbReference type="eggNOG" id="COG1289">
    <property type="taxonomic scope" value="Bacteria"/>
</dbReference>
<dbReference type="Pfam" id="PF13515">
    <property type="entry name" value="FUSC_2"/>
    <property type="match status" value="1"/>
</dbReference>
<evidence type="ECO:0000256" key="4">
    <source>
        <dbReference type="ARBA" id="ARBA00022989"/>
    </source>
</evidence>
<dbReference type="Proteomes" id="UP000001601">
    <property type="component" value="Unassembled WGS sequence"/>
</dbReference>
<dbReference type="InterPro" id="IPR032692">
    <property type="entry name" value="YccS_N"/>
</dbReference>
<evidence type="ECO:0000256" key="6">
    <source>
        <dbReference type="ARBA" id="ARBA00043993"/>
    </source>
</evidence>
<dbReference type="GO" id="GO:0005886">
    <property type="term" value="C:plasma membrane"/>
    <property type="evidence" value="ECO:0007669"/>
    <property type="project" value="UniProtKB-SubCell"/>
</dbReference>
<feature type="transmembrane region" description="Helical" evidence="8">
    <location>
        <begin position="449"/>
        <end position="467"/>
    </location>
</feature>
<evidence type="ECO:0000259" key="10">
    <source>
        <dbReference type="Pfam" id="PF13515"/>
    </source>
</evidence>
<keyword evidence="7" id="KW-0175">Coiled coil</keyword>
<dbReference type="EMBL" id="AANC01000001">
    <property type="protein sequence ID" value="EAQ51236.1"/>
    <property type="molecule type" value="Genomic_DNA"/>
</dbReference>
<evidence type="ECO:0000256" key="3">
    <source>
        <dbReference type="ARBA" id="ARBA00022692"/>
    </source>
</evidence>
<comment type="subcellular location">
    <subcellularLocation>
        <location evidence="1">Cell membrane</location>
        <topology evidence="1">Multi-pass membrane protein</topology>
    </subcellularLocation>
</comment>
<feature type="domain" description="Integral membrane protein YccS N-terminal" evidence="9">
    <location>
        <begin position="99"/>
        <end position="344"/>
    </location>
</feature>
<feature type="transmembrane region" description="Helical" evidence="8">
    <location>
        <begin position="97"/>
        <end position="117"/>
    </location>
</feature>
<evidence type="ECO:0000256" key="7">
    <source>
        <dbReference type="SAM" id="Coils"/>
    </source>
</evidence>